<keyword evidence="2" id="KW-1185">Reference proteome</keyword>
<name>A0ACD5W2J4_AVESA</name>
<protein>
    <submittedName>
        <fullName evidence="1">Uncharacterized protein</fullName>
    </submittedName>
</protein>
<proteinExistence type="predicted"/>
<evidence type="ECO:0000313" key="1">
    <source>
        <dbReference type="EnsemblPlants" id="AVESA.00010b.r2.3DG0564850.1.CDS"/>
    </source>
</evidence>
<sequence length="336" mass="36716">MDMDKEYYMAAGMGMVAAPAMSTEQAMAAATASEDEGDLRRGPWTAQEDMLLVDYISKHGEGRWNSLARCAGLRRTGKSCRLRWLNYLRPDVRRGNITPEEQLLILELHSRWGNRWSKIAQLLPGRTDNEIKNYWRTRVQKHAKQLRCDVNSDRFRDVVRRVWMPRLVERMQAAAAAGAGAGADVPVVVMAPARTMSSPAGASRYSNNVDHASSAGQSRTVAVDMSPDASTTPRSSLSTVDGAHFSMTWGASTANVNGGSTPVECAGGGGPAIMGGHDHVIQGDELSGSWSELLAATNLPDFELSDLDDNLLWSCLDDIYLQQSCWSIDGAIQKKK</sequence>
<accession>A0ACD5W2J4</accession>
<evidence type="ECO:0000313" key="2">
    <source>
        <dbReference type="Proteomes" id="UP001732700"/>
    </source>
</evidence>
<dbReference type="Proteomes" id="UP001732700">
    <property type="component" value="Chromosome 3D"/>
</dbReference>
<dbReference type="EnsemblPlants" id="AVESA.00010b.r2.3DG0564850.1">
    <property type="protein sequence ID" value="AVESA.00010b.r2.3DG0564850.1.CDS"/>
    <property type="gene ID" value="AVESA.00010b.r2.3DG0564850"/>
</dbReference>
<reference evidence="1" key="2">
    <citation type="submission" date="2025-09" db="UniProtKB">
        <authorList>
            <consortium name="EnsemblPlants"/>
        </authorList>
    </citation>
    <scope>IDENTIFICATION</scope>
</reference>
<reference evidence="1" key="1">
    <citation type="submission" date="2021-05" db="EMBL/GenBank/DDBJ databases">
        <authorList>
            <person name="Scholz U."/>
            <person name="Mascher M."/>
            <person name="Fiebig A."/>
        </authorList>
    </citation>
    <scope>NUCLEOTIDE SEQUENCE [LARGE SCALE GENOMIC DNA]</scope>
</reference>
<organism evidence="1 2">
    <name type="scientific">Avena sativa</name>
    <name type="common">Oat</name>
    <dbReference type="NCBI Taxonomy" id="4498"/>
    <lineage>
        <taxon>Eukaryota</taxon>
        <taxon>Viridiplantae</taxon>
        <taxon>Streptophyta</taxon>
        <taxon>Embryophyta</taxon>
        <taxon>Tracheophyta</taxon>
        <taxon>Spermatophyta</taxon>
        <taxon>Magnoliopsida</taxon>
        <taxon>Liliopsida</taxon>
        <taxon>Poales</taxon>
        <taxon>Poaceae</taxon>
        <taxon>BOP clade</taxon>
        <taxon>Pooideae</taxon>
        <taxon>Poodae</taxon>
        <taxon>Poeae</taxon>
        <taxon>Poeae Chloroplast Group 1 (Aveneae type)</taxon>
        <taxon>Aveninae</taxon>
        <taxon>Avena</taxon>
    </lineage>
</organism>